<evidence type="ECO:0000313" key="1">
    <source>
        <dbReference type="EMBL" id="CAG8726428.1"/>
    </source>
</evidence>
<feature type="non-terminal residue" evidence="1">
    <location>
        <position position="1"/>
    </location>
</feature>
<name>A0ACA9PVR3_9GLOM</name>
<keyword evidence="2" id="KW-1185">Reference proteome</keyword>
<accession>A0ACA9PVR3</accession>
<proteinExistence type="predicted"/>
<protein>
    <submittedName>
        <fullName evidence="1">15302_t:CDS:1</fullName>
    </submittedName>
</protein>
<reference evidence="1" key="1">
    <citation type="submission" date="2021-06" db="EMBL/GenBank/DDBJ databases">
        <authorList>
            <person name="Kallberg Y."/>
            <person name="Tangrot J."/>
            <person name="Rosling A."/>
        </authorList>
    </citation>
    <scope>NUCLEOTIDE SEQUENCE</scope>
    <source>
        <strain evidence="1">CL356</strain>
    </source>
</reference>
<dbReference type="Proteomes" id="UP000789525">
    <property type="component" value="Unassembled WGS sequence"/>
</dbReference>
<comment type="caution">
    <text evidence="1">The sequence shown here is derived from an EMBL/GenBank/DDBJ whole genome shotgun (WGS) entry which is preliminary data.</text>
</comment>
<gene>
    <name evidence="1" type="ORF">ACOLOM_LOCUS11398</name>
</gene>
<dbReference type="EMBL" id="CAJVPT010040835">
    <property type="protein sequence ID" value="CAG8726428.1"/>
    <property type="molecule type" value="Genomic_DNA"/>
</dbReference>
<feature type="non-terminal residue" evidence="1">
    <location>
        <position position="264"/>
    </location>
</feature>
<sequence>GYLQDDSQFTSPTQPSTSRTDRTANAPFNNQEIYSPTHVHDHERELPPLPDQPNQRGSYQQPARTWVNGSPTDGNGAARRGGGPDDEVVHVEAKPVGRPEVQENTTHRALDANQERRTAHDVTMITLGVPDLSSLIRVQLIHNLLVHQGSGTALYEGGPLGILIAFGFVGAYQAPQTEMEKELTALLHDDESMRGFVGFASRYIHPAVGFGLGWTYVFQFLFVPASHINTAAIVMEYSGYTVSLDYQPIGSSNPVPVAVWRLIF</sequence>
<evidence type="ECO:0000313" key="2">
    <source>
        <dbReference type="Proteomes" id="UP000789525"/>
    </source>
</evidence>
<organism evidence="1 2">
    <name type="scientific">Acaulospora colombiana</name>
    <dbReference type="NCBI Taxonomy" id="27376"/>
    <lineage>
        <taxon>Eukaryota</taxon>
        <taxon>Fungi</taxon>
        <taxon>Fungi incertae sedis</taxon>
        <taxon>Mucoromycota</taxon>
        <taxon>Glomeromycotina</taxon>
        <taxon>Glomeromycetes</taxon>
        <taxon>Diversisporales</taxon>
        <taxon>Acaulosporaceae</taxon>
        <taxon>Acaulospora</taxon>
    </lineage>
</organism>